<evidence type="ECO:0000313" key="7">
    <source>
        <dbReference type="Proteomes" id="UP000284842"/>
    </source>
</evidence>
<dbReference type="GO" id="GO:0004869">
    <property type="term" value="F:cysteine-type endopeptidase inhibitor activity"/>
    <property type="evidence" value="ECO:0007669"/>
    <property type="project" value="UniProtKB-KW"/>
</dbReference>
<evidence type="ECO:0000256" key="3">
    <source>
        <dbReference type="ARBA" id="ARBA00022704"/>
    </source>
</evidence>
<proteinExistence type="inferred from homology"/>
<comment type="function">
    <text evidence="4">Binds and inhibits cysteine proteinases. Inhibits most strongly papain and cathepsin L, more weakly bromelain and cathepsin B while it is completely ineffective against cathepsin H.</text>
</comment>
<dbReference type="AlphaFoldDB" id="A0A409WTM5"/>
<accession>A0A409WTM5</accession>
<evidence type="ECO:0000313" key="6">
    <source>
        <dbReference type="EMBL" id="PPQ81870.1"/>
    </source>
</evidence>
<comment type="similarity">
    <text evidence="5">Belongs to the protease inhibitor I48 family.</text>
</comment>
<protein>
    <submittedName>
        <fullName evidence="6">Uncharacterized protein</fullName>
    </submittedName>
</protein>
<evidence type="ECO:0000256" key="5">
    <source>
        <dbReference type="ARBA" id="ARBA00025775"/>
    </source>
</evidence>
<comment type="caution">
    <text evidence="6">The sequence shown here is derived from an EMBL/GenBank/DDBJ whole genome shotgun (WGS) entry which is preliminary data.</text>
</comment>
<dbReference type="Gene3D" id="2.80.10.50">
    <property type="match status" value="1"/>
</dbReference>
<reference evidence="6 7" key="1">
    <citation type="journal article" date="2018" name="Evol. Lett.">
        <title>Horizontal gene cluster transfer increased hallucinogenic mushroom diversity.</title>
        <authorList>
            <person name="Reynolds H.T."/>
            <person name="Vijayakumar V."/>
            <person name="Gluck-Thaler E."/>
            <person name="Korotkin H.B."/>
            <person name="Matheny P.B."/>
            <person name="Slot J.C."/>
        </authorList>
    </citation>
    <scope>NUCLEOTIDE SEQUENCE [LARGE SCALE GENOMIC DNA]</scope>
    <source>
        <strain evidence="6 7">2629</strain>
    </source>
</reference>
<comment type="subunit">
    <text evidence="1">Homodimer.</text>
</comment>
<keyword evidence="2" id="KW-0646">Protease inhibitor</keyword>
<keyword evidence="7" id="KW-1185">Reference proteome</keyword>
<dbReference type="EMBL" id="NHTK01005230">
    <property type="protein sequence ID" value="PPQ81870.1"/>
    <property type="molecule type" value="Genomic_DNA"/>
</dbReference>
<evidence type="ECO:0000256" key="4">
    <source>
        <dbReference type="ARBA" id="ARBA00024855"/>
    </source>
</evidence>
<dbReference type="Pfam" id="PF10467">
    <property type="entry name" value="Inhibitor_I48"/>
    <property type="match status" value="1"/>
</dbReference>
<dbReference type="Proteomes" id="UP000284842">
    <property type="component" value="Unassembled WGS sequence"/>
</dbReference>
<organism evidence="6 7">
    <name type="scientific">Panaeolus cyanescens</name>
    <dbReference type="NCBI Taxonomy" id="181874"/>
    <lineage>
        <taxon>Eukaryota</taxon>
        <taxon>Fungi</taxon>
        <taxon>Dikarya</taxon>
        <taxon>Basidiomycota</taxon>
        <taxon>Agaricomycotina</taxon>
        <taxon>Agaricomycetes</taxon>
        <taxon>Agaricomycetidae</taxon>
        <taxon>Agaricales</taxon>
        <taxon>Agaricineae</taxon>
        <taxon>Galeropsidaceae</taxon>
        <taxon>Panaeolus</taxon>
    </lineage>
</organism>
<sequence length="169" mass="18988">MSNINADLTYILRFVGPTDVENPEGVFATLSGYGEPIRGEPKNVTSPESQSWKLFPIEGKEDVYKIYSTRWPILPFAIQDPPPIFPSWGLSGEVPTGNHDLVLLKVCETKWRIKQADGGQGHTISPVKTDGRVGVDYYVDFDERTRMLYIKTIPVILDPPPAPKWELIC</sequence>
<dbReference type="InterPro" id="IPR019508">
    <property type="entry name" value="Prot_inh_I48_clitocypin"/>
</dbReference>
<dbReference type="InParanoid" id="A0A409WTM5"/>
<gene>
    <name evidence="6" type="ORF">CVT24_008276</name>
</gene>
<evidence type="ECO:0000256" key="1">
    <source>
        <dbReference type="ARBA" id="ARBA00011738"/>
    </source>
</evidence>
<name>A0A409WTM5_9AGAR</name>
<evidence type="ECO:0000256" key="2">
    <source>
        <dbReference type="ARBA" id="ARBA00022690"/>
    </source>
</evidence>
<keyword evidence="3" id="KW-0789">Thiol protease inhibitor</keyword>